<dbReference type="KEGG" id="mpl:Mpal_0261"/>
<evidence type="ECO:0000256" key="1">
    <source>
        <dbReference type="ARBA" id="ARBA00022596"/>
    </source>
</evidence>
<dbReference type="HOGENOM" id="CLU_028523_2_1_2"/>
<sequence>MRVLFFDPLHGAAGDMVTGALLDCGADQSLVIQAMRSVVGEPTISIVDRAGIRAVHVVTHAGPAPRTLEQVLAIVRAADAPEEAIRMAEGVYHRIHTAESAIHGDHAHFHEVGADDAIADVLGACTALHSLHLEGVVVLPVLLGTGTVDGAHGRYPLPAPATLALIEDGRLEVLFSGEEGETCTPTGAALLAAFQTISRQQVASFRVERIGYGAGTRNPEKTPNVLRVMLVETGEVTSGDTVDLLETNVDDVTGEVLANTLSHLIDAGARDASAAPLLMKKGRAGYLIRVICSPDRSGALARVMAEELGTLGVRCSPLIHRFVAERAIEQVTTRVRGEERTIEVKIGRMAGKVYSVKAEFDQVAAWANDLGVPVRIVARQVEEAAWQAVRRSDDGV</sequence>
<dbReference type="AlphaFoldDB" id="B8GJ72"/>
<dbReference type="GO" id="GO:0016151">
    <property type="term" value="F:nickel cation binding"/>
    <property type="evidence" value="ECO:0007669"/>
    <property type="project" value="UniProtKB-UniRule"/>
</dbReference>
<dbReference type="NCBIfam" id="TIGR00299">
    <property type="entry name" value="nickel pincer cofactor biosynthesis protein LarC"/>
    <property type="match status" value="1"/>
</dbReference>
<dbReference type="PANTHER" id="PTHR36566:SF1">
    <property type="entry name" value="PYRIDINIUM-3,5-BISTHIOCARBOXYLIC ACID MONONUCLEOTIDE NICKEL INSERTION PROTEIN"/>
    <property type="match status" value="1"/>
</dbReference>
<dbReference type="HAMAP" id="MF_01074">
    <property type="entry name" value="LarC"/>
    <property type="match status" value="1"/>
</dbReference>
<dbReference type="EMBL" id="CP001338">
    <property type="protein sequence ID" value="ACL15645.1"/>
    <property type="molecule type" value="Genomic_DNA"/>
</dbReference>
<dbReference type="PANTHER" id="PTHR36566">
    <property type="entry name" value="NICKEL INSERTION PROTEIN-RELATED"/>
    <property type="match status" value="1"/>
</dbReference>
<dbReference type="STRING" id="521011.Mpal_0261"/>
<keyword evidence="1 2" id="KW-0533">Nickel</keyword>
<dbReference type="InterPro" id="IPR002822">
    <property type="entry name" value="Ni_insertion"/>
</dbReference>
<keyword evidence="2" id="KW-0456">Lyase</keyword>
<dbReference type="GO" id="GO:0016829">
    <property type="term" value="F:lyase activity"/>
    <property type="evidence" value="ECO:0007669"/>
    <property type="project" value="UniProtKB-UniRule"/>
</dbReference>
<keyword evidence="4" id="KW-1185">Reference proteome</keyword>
<dbReference type="Proteomes" id="UP000002457">
    <property type="component" value="Chromosome"/>
</dbReference>
<gene>
    <name evidence="3" type="ordered locus">Mpal_0261</name>
</gene>
<evidence type="ECO:0000313" key="3">
    <source>
        <dbReference type="EMBL" id="ACL15645.1"/>
    </source>
</evidence>
<reference evidence="3 4" key="1">
    <citation type="journal article" date="2015" name="Genome Announc.">
        <title>Complete Genome Sequence of Methanosphaerula palustris E1-9CT, a Hydrogenotrophic Methanogen Isolated from a Minerotrophic Fen Peatland.</title>
        <authorList>
            <person name="Cadillo-Quiroz H."/>
            <person name="Browne P."/>
            <person name="Kyrpides N."/>
            <person name="Woyke T."/>
            <person name="Goodwin L."/>
            <person name="Detter C."/>
            <person name="Yavitt J.B."/>
            <person name="Zinder S.H."/>
        </authorList>
    </citation>
    <scope>NUCLEOTIDE SEQUENCE [LARGE SCALE GENOMIC DNA]</scope>
    <source>
        <strain evidence="4">ATCC BAA-1556 / DSM 19958 / E1-9c</strain>
    </source>
</reference>
<proteinExistence type="inferred from homology"/>
<dbReference type="Pfam" id="PF01969">
    <property type="entry name" value="Ni_insertion"/>
    <property type="match status" value="1"/>
</dbReference>
<evidence type="ECO:0000313" key="4">
    <source>
        <dbReference type="Proteomes" id="UP000002457"/>
    </source>
</evidence>
<dbReference type="Gene3D" id="3.30.70.1380">
    <property type="entry name" value="Transcriptional regulatory protein pf0864 domain like"/>
    <property type="match status" value="1"/>
</dbReference>
<comment type="similarity">
    <text evidence="2">Belongs to the LarC family.</text>
</comment>
<dbReference type="RefSeq" id="WP_012616964.1">
    <property type="nucleotide sequence ID" value="NC_011832.1"/>
</dbReference>
<organism evidence="3 4">
    <name type="scientific">Methanosphaerula palustris (strain ATCC BAA-1556 / DSM 19958 / E1-9c)</name>
    <dbReference type="NCBI Taxonomy" id="521011"/>
    <lineage>
        <taxon>Archaea</taxon>
        <taxon>Methanobacteriati</taxon>
        <taxon>Methanobacteriota</taxon>
        <taxon>Stenosarchaea group</taxon>
        <taxon>Methanomicrobia</taxon>
        <taxon>Methanomicrobiales</taxon>
        <taxon>Methanoregulaceae</taxon>
        <taxon>Methanosphaerula</taxon>
    </lineage>
</organism>
<evidence type="ECO:0000256" key="2">
    <source>
        <dbReference type="HAMAP-Rule" id="MF_01074"/>
    </source>
</evidence>
<accession>B8GJ72</accession>
<dbReference type="Gene3D" id="3.10.20.300">
    <property type="entry name" value="mk0293 like domain"/>
    <property type="match status" value="1"/>
</dbReference>
<dbReference type="GeneID" id="7270647"/>
<dbReference type="OrthoDB" id="10691at2157"/>
<dbReference type="eggNOG" id="arCOG02701">
    <property type="taxonomic scope" value="Archaea"/>
</dbReference>
<protein>
    <recommendedName>
        <fullName evidence="2">Putative nickel insertion protein</fullName>
    </recommendedName>
</protein>
<name>B8GJ72_METPE</name>